<dbReference type="OrthoDB" id="1894747at2759"/>
<dbReference type="AlphaFoldDB" id="A0A9Q0KSG7"/>
<sequence>MYYEDVYTLPDKQLSYSVARNCINLSVDKLETQCVSIVQKIKDAYGWPGDAVVQEDVSSSAVDNEASSISSDTMNDEMKTAAKHIASYQVVLSKDGKTIGFQPTSKRAVNYWGDHPLTMELYNGQKLSPGLIEPGLKIPCPNEVAVIELLMSLNPGSQFALARPVQYLIRSD</sequence>
<accession>A0A9Q0KSG7</accession>
<protein>
    <submittedName>
        <fullName evidence="1">Uncharacterized protein</fullName>
    </submittedName>
</protein>
<dbReference type="PANTHER" id="PTHR35694">
    <property type="entry name" value="DENEDDYLASE"/>
    <property type="match status" value="1"/>
</dbReference>
<dbReference type="EMBL" id="JAMYWD010000003">
    <property type="protein sequence ID" value="KAJ4976038.1"/>
    <property type="molecule type" value="Genomic_DNA"/>
</dbReference>
<comment type="caution">
    <text evidence="1">The sequence shown here is derived from an EMBL/GenBank/DDBJ whole genome shotgun (WGS) entry which is preliminary data.</text>
</comment>
<evidence type="ECO:0000313" key="1">
    <source>
        <dbReference type="EMBL" id="KAJ4976038.1"/>
    </source>
</evidence>
<proteinExistence type="predicted"/>
<dbReference type="Proteomes" id="UP001141806">
    <property type="component" value="Unassembled WGS sequence"/>
</dbReference>
<dbReference type="PANTHER" id="PTHR35694:SF1">
    <property type="entry name" value="DENEDDYLASE"/>
    <property type="match status" value="1"/>
</dbReference>
<gene>
    <name evidence="1" type="ORF">NE237_001144</name>
</gene>
<reference evidence="1" key="1">
    <citation type="journal article" date="2023" name="Plant J.">
        <title>The genome of the king protea, Protea cynaroides.</title>
        <authorList>
            <person name="Chang J."/>
            <person name="Duong T.A."/>
            <person name="Schoeman C."/>
            <person name="Ma X."/>
            <person name="Roodt D."/>
            <person name="Barker N."/>
            <person name="Li Z."/>
            <person name="Van de Peer Y."/>
            <person name="Mizrachi E."/>
        </authorList>
    </citation>
    <scope>NUCLEOTIDE SEQUENCE</scope>
    <source>
        <tissue evidence="1">Young leaves</tissue>
    </source>
</reference>
<evidence type="ECO:0000313" key="2">
    <source>
        <dbReference type="Proteomes" id="UP001141806"/>
    </source>
</evidence>
<organism evidence="1 2">
    <name type="scientific">Protea cynaroides</name>
    <dbReference type="NCBI Taxonomy" id="273540"/>
    <lineage>
        <taxon>Eukaryota</taxon>
        <taxon>Viridiplantae</taxon>
        <taxon>Streptophyta</taxon>
        <taxon>Embryophyta</taxon>
        <taxon>Tracheophyta</taxon>
        <taxon>Spermatophyta</taxon>
        <taxon>Magnoliopsida</taxon>
        <taxon>Proteales</taxon>
        <taxon>Proteaceae</taxon>
        <taxon>Protea</taxon>
    </lineage>
</organism>
<keyword evidence="2" id="KW-1185">Reference proteome</keyword>
<name>A0A9Q0KSG7_9MAGN</name>